<dbReference type="InterPro" id="IPR029052">
    <property type="entry name" value="Metallo-depent_PP-like"/>
</dbReference>
<dbReference type="OrthoDB" id="9816081at2"/>
<reference evidence="2 3" key="1">
    <citation type="submission" date="2018-07" db="EMBL/GenBank/DDBJ databases">
        <title>Genome analysis of Runella aurantiaca.</title>
        <authorList>
            <person name="Yang X."/>
        </authorList>
    </citation>
    <scope>NUCLEOTIDE SEQUENCE [LARGE SCALE GENOMIC DNA]</scope>
    <source>
        <strain evidence="2 3">YX9</strain>
    </source>
</reference>
<proteinExistence type="predicted"/>
<dbReference type="Gene3D" id="3.60.21.10">
    <property type="match status" value="1"/>
</dbReference>
<dbReference type="EMBL" id="QPIW01000036">
    <property type="protein sequence ID" value="RDB02804.1"/>
    <property type="molecule type" value="Genomic_DNA"/>
</dbReference>
<dbReference type="CDD" id="cd07383">
    <property type="entry name" value="MPP_Dcr2"/>
    <property type="match status" value="1"/>
</dbReference>
<keyword evidence="3" id="KW-1185">Reference proteome</keyword>
<name>A0A369I6L8_9BACT</name>
<dbReference type="SUPFAM" id="SSF56300">
    <property type="entry name" value="Metallo-dependent phosphatases"/>
    <property type="match status" value="1"/>
</dbReference>
<dbReference type="GO" id="GO:0016788">
    <property type="term" value="F:hydrolase activity, acting on ester bonds"/>
    <property type="evidence" value="ECO:0007669"/>
    <property type="project" value="TreeGrafter"/>
</dbReference>
<evidence type="ECO:0000313" key="3">
    <source>
        <dbReference type="Proteomes" id="UP000253141"/>
    </source>
</evidence>
<evidence type="ECO:0000313" key="2">
    <source>
        <dbReference type="EMBL" id="RDB02804.1"/>
    </source>
</evidence>
<dbReference type="Pfam" id="PF00149">
    <property type="entry name" value="Metallophos"/>
    <property type="match status" value="1"/>
</dbReference>
<dbReference type="InterPro" id="IPR004843">
    <property type="entry name" value="Calcineurin-like_PHP"/>
</dbReference>
<organism evidence="2 3">
    <name type="scientific">Runella aurantiaca</name>
    <dbReference type="NCBI Taxonomy" id="2282308"/>
    <lineage>
        <taxon>Bacteria</taxon>
        <taxon>Pseudomonadati</taxon>
        <taxon>Bacteroidota</taxon>
        <taxon>Cytophagia</taxon>
        <taxon>Cytophagales</taxon>
        <taxon>Spirosomataceae</taxon>
        <taxon>Runella</taxon>
    </lineage>
</organism>
<evidence type="ECO:0000259" key="1">
    <source>
        <dbReference type="Pfam" id="PF00149"/>
    </source>
</evidence>
<accession>A0A369I6L8</accession>
<dbReference type="Proteomes" id="UP000253141">
    <property type="component" value="Unassembled WGS sequence"/>
</dbReference>
<feature type="domain" description="Calcineurin-like phosphoesterase" evidence="1">
    <location>
        <begin position="32"/>
        <end position="261"/>
    </location>
</feature>
<gene>
    <name evidence="2" type="ORF">DVG78_27215</name>
</gene>
<dbReference type="PANTHER" id="PTHR32440:SF11">
    <property type="entry name" value="METALLOPHOSPHOESTERASE DOMAIN-CONTAINING PROTEIN"/>
    <property type="match status" value="1"/>
</dbReference>
<dbReference type="AlphaFoldDB" id="A0A369I6L8"/>
<dbReference type="GO" id="GO:0005737">
    <property type="term" value="C:cytoplasm"/>
    <property type="evidence" value="ECO:0007669"/>
    <property type="project" value="TreeGrafter"/>
</dbReference>
<protein>
    <submittedName>
        <fullName evidence="2">Metallophosphatase</fullName>
    </submittedName>
</protein>
<sequence>MKNKSLSFVTFFLLFSIASRSQELQFRSDSTFRIVQFTDIHYKAGATPSKKSIALMRSTLDEIKPDLVVFTGDVVVSAPTKQGWDEVLDVVIARKIPYLVTLGNHDDENEMKRAEVAAYVATKPYLLNKTAETSGVDGYLNGAIAIKGRSGANAALLYAMDSHAYSKNKKVDGYGWFNHNQVQWYRQTSASFRESRKDTLPALAFFHIPLPEFKIAFDNIKNKRRGVRYENECAPQINTGMYAAMLESGDVLGMFVGHDHVNDYLVDYNGIALTYGCFSGSENTYLRTKNGARVIELKEGKKEFKTYLREFDGVILYPLTYPFPVPVKK</sequence>
<comment type="caution">
    <text evidence="2">The sequence shown here is derived from an EMBL/GenBank/DDBJ whole genome shotgun (WGS) entry which is preliminary data.</text>
</comment>
<dbReference type="PANTHER" id="PTHR32440">
    <property type="entry name" value="PHOSPHATASE DCR2-RELATED-RELATED"/>
    <property type="match status" value="1"/>
</dbReference>
<dbReference type="RefSeq" id="WP_114464150.1">
    <property type="nucleotide sequence ID" value="NZ_QPIW01000036.1"/>
</dbReference>